<keyword evidence="6" id="KW-1185">Reference proteome</keyword>
<keyword evidence="5" id="KW-0418">Kinase</keyword>
<dbReference type="GO" id="GO:0016301">
    <property type="term" value="F:kinase activity"/>
    <property type="evidence" value="ECO:0007669"/>
    <property type="project" value="UniProtKB-KW"/>
</dbReference>
<proteinExistence type="predicted"/>
<dbReference type="Gene3D" id="1.10.10.10">
    <property type="entry name" value="Winged helix-like DNA-binding domain superfamily/Winged helix DNA-binding domain"/>
    <property type="match status" value="1"/>
</dbReference>
<dbReference type="Gene3D" id="2.60.120.10">
    <property type="entry name" value="Jelly Rolls"/>
    <property type="match status" value="1"/>
</dbReference>
<dbReference type="CDD" id="cd00038">
    <property type="entry name" value="CAP_ED"/>
    <property type="match status" value="1"/>
</dbReference>
<keyword evidence="5" id="KW-0808">Transferase</keyword>
<dbReference type="PANTHER" id="PTHR24567:SF75">
    <property type="entry name" value="FUMARATE AND NITRATE REDUCTION REGULATORY PROTEIN"/>
    <property type="match status" value="1"/>
</dbReference>
<evidence type="ECO:0000313" key="6">
    <source>
        <dbReference type="Proteomes" id="UP000199071"/>
    </source>
</evidence>
<dbReference type="InterPro" id="IPR018490">
    <property type="entry name" value="cNMP-bd_dom_sf"/>
</dbReference>
<dbReference type="Proteomes" id="UP000199071">
    <property type="component" value="Unassembled WGS sequence"/>
</dbReference>
<dbReference type="GO" id="GO:0003700">
    <property type="term" value="F:DNA-binding transcription factor activity"/>
    <property type="evidence" value="ECO:0007669"/>
    <property type="project" value="TreeGrafter"/>
</dbReference>
<organism evidence="5 6">
    <name type="scientific">Bauldia litoralis</name>
    <dbReference type="NCBI Taxonomy" id="665467"/>
    <lineage>
        <taxon>Bacteria</taxon>
        <taxon>Pseudomonadati</taxon>
        <taxon>Pseudomonadota</taxon>
        <taxon>Alphaproteobacteria</taxon>
        <taxon>Hyphomicrobiales</taxon>
        <taxon>Kaistiaceae</taxon>
        <taxon>Bauldia</taxon>
    </lineage>
</organism>
<dbReference type="InterPro" id="IPR000595">
    <property type="entry name" value="cNMP-bd_dom"/>
</dbReference>
<evidence type="ECO:0000256" key="2">
    <source>
        <dbReference type="ARBA" id="ARBA00023125"/>
    </source>
</evidence>
<keyword evidence="2" id="KW-0238">DNA-binding</keyword>
<evidence type="ECO:0000259" key="4">
    <source>
        <dbReference type="PROSITE" id="PS51063"/>
    </source>
</evidence>
<dbReference type="SUPFAM" id="SSF46785">
    <property type="entry name" value="Winged helix' DNA-binding domain"/>
    <property type="match status" value="1"/>
</dbReference>
<accession>A0A1G6B4U2</accession>
<dbReference type="OrthoDB" id="7584044at2"/>
<protein>
    <submittedName>
        <fullName evidence="5">cAMP-binding domain of CRP or a regulatory subunit of cAMP-dependent protein kinases</fullName>
    </submittedName>
</protein>
<name>A0A1G6B4U2_9HYPH</name>
<gene>
    <name evidence="5" type="ORF">SAMN02982931_01231</name>
</gene>
<reference evidence="5 6" key="1">
    <citation type="submission" date="2016-10" db="EMBL/GenBank/DDBJ databases">
        <authorList>
            <person name="de Groot N.N."/>
        </authorList>
    </citation>
    <scope>NUCLEOTIDE SEQUENCE [LARGE SCALE GENOMIC DNA]</scope>
    <source>
        <strain evidence="5 6">ATCC 35022</strain>
    </source>
</reference>
<feature type="domain" description="HTH crp-type" evidence="4">
    <location>
        <begin position="158"/>
        <end position="232"/>
    </location>
</feature>
<dbReference type="STRING" id="665467.SAMN02982931_01231"/>
<dbReference type="RefSeq" id="WP_090875497.1">
    <property type="nucleotide sequence ID" value="NZ_FMXQ01000002.1"/>
</dbReference>
<dbReference type="EMBL" id="FMXQ01000002">
    <property type="protein sequence ID" value="SDB15655.1"/>
    <property type="molecule type" value="Genomic_DNA"/>
</dbReference>
<evidence type="ECO:0000256" key="3">
    <source>
        <dbReference type="ARBA" id="ARBA00023163"/>
    </source>
</evidence>
<sequence length="251" mass="28748">MAPRPPALTRKYPCERCPLRDLEIFRPFKREELEFVSHFKTGELTAEAGTTIMAEGSHSAHLLTVLSGWGFRYKLLENGNRQILNVILPGDFIGLQGAIMDEMQHSVEALSDMFLCVFERERLWELYRDHPGLAFDVTWLASREEQVLDEHLLNLGQRTAAARTAFLLLFLFSRAQDRGMTRGASVTFPLTQQHVADMLGLSLVHTNRTLNQLARKKLIAWQDRTLRLLDRDALADLANWDDTVSVQRPYI</sequence>
<dbReference type="PROSITE" id="PS51063">
    <property type="entry name" value="HTH_CRP_2"/>
    <property type="match status" value="1"/>
</dbReference>
<dbReference type="InterPro" id="IPR050397">
    <property type="entry name" value="Env_Response_Regulators"/>
</dbReference>
<evidence type="ECO:0000256" key="1">
    <source>
        <dbReference type="ARBA" id="ARBA00023015"/>
    </source>
</evidence>
<dbReference type="PANTHER" id="PTHR24567">
    <property type="entry name" value="CRP FAMILY TRANSCRIPTIONAL REGULATORY PROTEIN"/>
    <property type="match status" value="1"/>
</dbReference>
<keyword evidence="3" id="KW-0804">Transcription</keyword>
<dbReference type="SMART" id="SM00419">
    <property type="entry name" value="HTH_CRP"/>
    <property type="match status" value="1"/>
</dbReference>
<dbReference type="Pfam" id="PF13545">
    <property type="entry name" value="HTH_Crp_2"/>
    <property type="match status" value="1"/>
</dbReference>
<dbReference type="SUPFAM" id="SSF51206">
    <property type="entry name" value="cAMP-binding domain-like"/>
    <property type="match status" value="1"/>
</dbReference>
<dbReference type="GO" id="GO:0003677">
    <property type="term" value="F:DNA binding"/>
    <property type="evidence" value="ECO:0007669"/>
    <property type="project" value="UniProtKB-KW"/>
</dbReference>
<dbReference type="Pfam" id="PF00027">
    <property type="entry name" value="cNMP_binding"/>
    <property type="match status" value="1"/>
</dbReference>
<evidence type="ECO:0000313" key="5">
    <source>
        <dbReference type="EMBL" id="SDB15655.1"/>
    </source>
</evidence>
<keyword evidence="1" id="KW-0805">Transcription regulation</keyword>
<dbReference type="GO" id="GO:0005829">
    <property type="term" value="C:cytosol"/>
    <property type="evidence" value="ECO:0007669"/>
    <property type="project" value="TreeGrafter"/>
</dbReference>
<dbReference type="AlphaFoldDB" id="A0A1G6B4U2"/>
<dbReference type="InterPro" id="IPR036388">
    <property type="entry name" value="WH-like_DNA-bd_sf"/>
</dbReference>
<dbReference type="InterPro" id="IPR014710">
    <property type="entry name" value="RmlC-like_jellyroll"/>
</dbReference>
<dbReference type="InterPro" id="IPR036390">
    <property type="entry name" value="WH_DNA-bd_sf"/>
</dbReference>
<dbReference type="InterPro" id="IPR012318">
    <property type="entry name" value="HTH_CRP"/>
</dbReference>